<sequence length="242" mass="26607">MRASTGGAIMILIASPFSLAHLEYLHTWHVTIKNIAQQHGLDIKVAIVVSTSHLNTFLPISTALNIECITFPGCGIKEIDLLWARIKLFQHYCAIGARLLWLVSADIRPSVSTWPAIADSLKKGADAVVIPYPSRWNNLIPTVIKEIVVHQKKCLVAVDARHLDTDTQIVGAGMGCIVLTLKALMVRLSIGKQPIKILWPDLHGTAEGIPLEGVEVGWFLNAYAHKLNIRCLGAEHIAQHFI</sequence>
<organismHost>
    <name type="scientific">Potamochoerus larvatus</name>
    <name type="common">Bushpig</name>
    <dbReference type="NCBI Taxonomy" id="273792"/>
</organismHost>
<organismHost>
    <name type="scientific">Sus scrofa</name>
    <name type="common">Pig</name>
    <dbReference type="NCBI Taxonomy" id="9823"/>
</organismHost>
<accession>A0A856Z1U4</accession>
<name>A0A856Z1U4_ASF</name>
<evidence type="ECO:0000313" key="2">
    <source>
        <dbReference type="Proteomes" id="UP000422855"/>
    </source>
</evidence>
<proteinExistence type="predicted"/>
<protein>
    <submittedName>
        <fullName evidence="1">PH233R</fullName>
    </submittedName>
</protein>
<reference evidence="1 2" key="1">
    <citation type="submission" date="2019-08" db="EMBL/GenBank/DDBJ databases">
        <authorList>
            <person name="Ndlovu S.S."/>
            <person name="Malesa R."/>
        </authorList>
    </citation>
    <scope>NUCLEOTIDE SEQUENCE [LARGE SCALE GENOMIC DNA]</scope>
    <source>
        <strain evidence="1">RSA_2_2008</strain>
    </source>
</reference>
<organismHost>
    <name type="scientific">Phacochoerus africanus</name>
    <name type="common">Warthog</name>
    <dbReference type="NCBI Taxonomy" id="41426"/>
</organismHost>
<dbReference type="EMBL" id="MN336500">
    <property type="protein sequence ID" value="QGM12863.2"/>
    <property type="molecule type" value="Genomic_DNA"/>
</dbReference>
<organismHost>
    <name type="scientific">Ornithodoros moubata</name>
    <name type="common">Soft tick</name>
    <name type="synonym">Argasid tick</name>
    <dbReference type="NCBI Taxonomy" id="6938"/>
</organismHost>
<dbReference type="Proteomes" id="UP000422855">
    <property type="component" value="Segment"/>
</dbReference>
<gene>
    <name evidence="1" type="ORF">H233R</name>
</gene>
<organismHost>
    <name type="scientific">Ornithodoros</name>
    <name type="common">relapsing fever ticks</name>
    <dbReference type="NCBI Taxonomy" id="6937"/>
</organismHost>
<evidence type="ECO:0000313" key="1">
    <source>
        <dbReference type="EMBL" id="QGM12863.2"/>
    </source>
</evidence>
<organismHost>
    <name type="scientific">Phacochoerus aethiopicus</name>
    <name type="common">Warthog</name>
    <dbReference type="NCBI Taxonomy" id="85517"/>
</organismHost>
<organism evidence="1 2">
    <name type="scientific">African swine fever virus</name>
    <name type="common">ASFV</name>
    <dbReference type="NCBI Taxonomy" id="10497"/>
    <lineage>
        <taxon>Viruses</taxon>
        <taxon>Varidnaviria</taxon>
        <taxon>Bamfordvirae</taxon>
        <taxon>Nucleocytoviricota</taxon>
        <taxon>Pokkesviricetes</taxon>
        <taxon>Asfuvirales</taxon>
        <taxon>Asfarviridae</taxon>
        <taxon>Asfivirus</taxon>
        <taxon>Asfivirus haemorrhagiae</taxon>
    </lineage>
</organism>